<feature type="region of interest" description="Disordered" evidence="1">
    <location>
        <begin position="294"/>
        <end position="445"/>
    </location>
</feature>
<reference evidence="3" key="1">
    <citation type="submission" date="2024-07" db="EMBL/GenBank/DDBJ databases">
        <title>Two chromosome-level genome assemblies of Korean endemic species Abeliophyllum distichum and Forsythia ovata (Oleaceae).</title>
        <authorList>
            <person name="Jang H."/>
        </authorList>
    </citation>
    <scope>NUCLEOTIDE SEQUENCE [LARGE SCALE GENOMIC DNA]</scope>
</reference>
<keyword evidence="3" id="KW-1185">Reference proteome</keyword>
<dbReference type="PANTHER" id="PTHR34468:SF2">
    <property type="entry name" value="MICROTUBULE-ASSOCIATED FUTSCH-LIKE PROTEIN"/>
    <property type="match status" value="1"/>
</dbReference>
<evidence type="ECO:0000256" key="1">
    <source>
        <dbReference type="SAM" id="MobiDB-lite"/>
    </source>
</evidence>
<accession>A0ABD1NU70</accession>
<feature type="region of interest" description="Disordered" evidence="1">
    <location>
        <begin position="149"/>
        <end position="201"/>
    </location>
</feature>
<feature type="compositionally biased region" description="Polar residues" evidence="1">
    <location>
        <begin position="365"/>
        <end position="383"/>
    </location>
</feature>
<feature type="region of interest" description="Disordered" evidence="1">
    <location>
        <begin position="112"/>
        <end position="136"/>
    </location>
</feature>
<dbReference type="Proteomes" id="UP001604336">
    <property type="component" value="Unassembled WGS sequence"/>
</dbReference>
<feature type="compositionally biased region" description="Basic and acidic residues" evidence="1">
    <location>
        <begin position="389"/>
        <end position="400"/>
    </location>
</feature>
<evidence type="ECO:0000313" key="3">
    <source>
        <dbReference type="Proteomes" id="UP001604336"/>
    </source>
</evidence>
<organism evidence="2 3">
    <name type="scientific">Abeliophyllum distichum</name>
    <dbReference type="NCBI Taxonomy" id="126358"/>
    <lineage>
        <taxon>Eukaryota</taxon>
        <taxon>Viridiplantae</taxon>
        <taxon>Streptophyta</taxon>
        <taxon>Embryophyta</taxon>
        <taxon>Tracheophyta</taxon>
        <taxon>Spermatophyta</taxon>
        <taxon>Magnoliopsida</taxon>
        <taxon>eudicotyledons</taxon>
        <taxon>Gunneridae</taxon>
        <taxon>Pentapetalae</taxon>
        <taxon>asterids</taxon>
        <taxon>lamiids</taxon>
        <taxon>Lamiales</taxon>
        <taxon>Oleaceae</taxon>
        <taxon>Forsythieae</taxon>
        <taxon>Abeliophyllum</taxon>
    </lineage>
</organism>
<dbReference type="PANTHER" id="PTHR34468">
    <property type="entry name" value="MICROTUBULE-ASSOCIATED FUTSCH-LIKE PROTEIN"/>
    <property type="match status" value="1"/>
</dbReference>
<evidence type="ECO:0000313" key="2">
    <source>
        <dbReference type="EMBL" id="KAL2454673.1"/>
    </source>
</evidence>
<gene>
    <name evidence="2" type="ORF">Adt_47826</name>
</gene>
<dbReference type="AlphaFoldDB" id="A0ABD1NU70"/>
<feature type="compositionally biased region" description="Low complexity" evidence="1">
    <location>
        <begin position="160"/>
        <end position="175"/>
    </location>
</feature>
<name>A0ABD1NU70_9LAMI</name>
<sequence>MFCNRHPNPVLFAKNVLTVCLVERKNSSFVFLGLLETDSTVLWRLTLLRMITFSLVFSRFLSADNWDRLVEDIGINEISMEDSATKNQSPAPSVSAGRSCSRLLRYPLRSAMKSKEEKSPVADSANSSASKRGRLASSVSKSVAVLDLSGKEKSAKPPRRMSIPSKSSASPAPRSVGNITPISEARVKRSAAKQGKSDTPVSDVSISLSRKKFCVLSSASYWLSQIKLSESSSKHTISLSFFKLALEAGCEPLQRVRDELKSYVSRYDVSELGESVKELFESYKISESFEQLQASDAASHVPEEGNQLSEDDVHSSTSSITDVEKLKPNPSDTVADEIHGVQESNMETSQKNESVYKIKRPVNKDVTNTKSASEVRGRNSTQKNPKKPTKQELVKDQDKVKKQRKKSATGEGPILSSPSPSPEKTLQENKENLAAPPMENSATEV</sequence>
<proteinExistence type="predicted"/>
<protein>
    <submittedName>
        <fullName evidence="2">Uncharacterized protein</fullName>
    </submittedName>
</protein>
<comment type="caution">
    <text evidence="2">The sequence shown here is derived from an EMBL/GenBank/DDBJ whole genome shotgun (WGS) entry which is preliminary data.</text>
</comment>
<dbReference type="EMBL" id="JBFOLK010000302">
    <property type="protein sequence ID" value="KAL2454673.1"/>
    <property type="molecule type" value="Genomic_DNA"/>
</dbReference>
<feature type="compositionally biased region" description="Polar residues" evidence="1">
    <location>
        <begin position="342"/>
        <end position="353"/>
    </location>
</feature>